<proteinExistence type="predicted"/>
<dbReference type="Proteomes" id="UP000799423">
    <property type="component" value="Unassembled WGS sequence"/>
</dbReference>
<dbReference type="EMBL" id="MU006360">
    <property type="protein sequence ID" value="KAF2844887.1"/>
    <property type="molecule type" value="Genomic_DNA"/>
</dbReference>
<sequence>MAFVWHRRACDFLPQLCTATRALTLQSSHPHLAIQHVDDVYAVKLSMCPRVLIKLYVVAYNGTSRLNLQFCSL</sequence>
<organism evidence="1 2">
    <name type="scientific">Plenodomus tracheiphilus IPT5</name>
    <dbReference type="NCBI Taxonomy" id="1408161"/>
    <lineage>
        <taxon>Eukaryota</taxon>
        <taxon>Fungi</taxon>
        <taxon>Dikarya</taxon>
        <taxon>Ascomycota</taxon>
        <taxon>Pezizomycotina</taxon>
        <taxon>Dothideomycetes</taxon>
        <taxon>Pleosporomycetidae</taxon>
        <taxon>Pleosporales</taxon>
        <taxon>Pleosporineae</taxon>
        <taxon>Leptosphaeriaceae</taxon>
        <taxon>Plenodomus</taxon>
    </lineage>
</organism>
<accession>A0A6A7ARA4</accession>
<keyword evidence="2" id="KW-1185">Reference proteome</keyword>
<dbReference type="AlphaFoldDB" id="A0A6A7ARA4"/>
<name>A0A6A7ARA4_9PLEO</name>
<protein>
    <submittedName>
        <fullName evidence="1">Uncharacterized protein</fullName>
    </submittedName>
</protein>
<gene>
    <name evidence="1" type="ORF">T440DRAFT_473054</name>
</gene>
<evidence type="ECO:0000313" key="2">
    <source>
        <dbReference type="Proteomes" id="UP000799423"/>
    </source>
</evidence>
<reference evidence="1" key="1">
    <citation type="submission" date="2020-01" db="EMBL/GenBank/DDBJ databases">
        <authorList>
            <consortium name="DOE Joint Genome Institute"/>
            <person name="Haridas S."/>
            <person name="Albert R."/>
            <person name="Binder M."/>
            <person name="Bloem J."/>
            <person name="Labutti K."/>
            <person name="Salamov A."/>
            <person name="Andreopoulos B."/>
            <person name="Baker S.E."/>
            <person name="Barry K."/>
            <person name="Bills G."/>
            <person name="Bluhm B.H."/>
            <person name="Cannon C."/>
            <person name="Castanera R."/>
            <person name="Culley D.E."/>
            <person name="Daum C."/>
            <person name="Ezra D."/>
            <person name="Gonzalez J.B."/>
            <person name="Henrissat B."/>
            <person name="Kuo A."/>
            <person name="Liang C."/>
            <person name="Lipzen A."/>
            <person name="Lutzoni F."/>
            <person name="Magnuson J."/>
            <person name="Mondo S."/>
            <person name="Nolan M."/>
            <person name="Ohm R."/>
            <person name="Pangilinan J."/>
            <person name="Park H.-J."/>
            <person name="Ramirez L."/>
            <person name="Alfaro M."/>
            <person name="Sun H."/>
            <person name="Tritt A."/>
            <person name="Yoshinaga Y."/>
            <person name="Zwiers L.-H."/>
            <person name="Turgeon B.G."/>
            <person name="Goodwin S.B."/>
            <person name="Spatafora J.W."/>
            <person name="Crous P.W."/>
            <person name="Grigoriev I.V."/>
        </authorList>
    </citation>
    <scope>NUCLEOTIDE SEQUENCE</scope>
    <source>
        <strain evidence="1">IPT5</strain>
    </source>
</reference>
<evidence type="ECO:0000313" key="1">
    <source>
        <dbReference type="EMBL" id="KAF2844887.1"/>
    </source>
</evidence>